<gene>
    <name evidence="1" type="ORF">MNOR_LOCUS10500</name>
</gene>
<evidence type="ECO:0000313" key="1">
    <source>
        <dbReference type="EMBL" id="CAL4077768.1"/>
    </source>
</evidence>
<accession>A0AAV2QEG5</accession>
<dbReference type="EMBL" id="CAXKWB010005306">
    <property type="protein sequence ID" value="CAL4077768.1"/>
    <property type="molecule type" value="Genomic_DNA"/>
</dbReference>
<comment type="caution">
    <text evidence="1">The sequence shown here is derived from an EMBL/GenBank/DDBJ whole genome shotgun (WGS) entry which is preliminary data.</text>
</comment>
<reference evidence="1 2" key="1">
    <citation type="submission" date="2024-05" db="EMBL/GenBank/DDBJ databases">
        <authorList>
            <person name="Wallberg A."/>
        </authorList>
    </citation>
    <scope>NUCLEOTIDE SEQUENCE [LARGE SCALE GENOMIC DNA]</scope>
</reference>
<dbReference type="AlphaFoldDB" id="A0AAV2QEG5"/>
<keyword evidence="2" id="KW-1185">Reference proteome</keyword>
<proteinExistence type="predicted"/>
<protein>
    <submittedName>
        <fullName evidence="1">Uncharacterized protein</fullName>
    </submittedName>
</protein>
<organism evidence="1 2">
    <name type="scientific">Meganyctiphanes norvegica</name>
    <name type="common">Northern krill</name>
    <name type="synonym">Thysanopoda norvegica</name>
    <dbReference type="NCBI Taxonomy" id="48144"/>
    <lineage>
        <taxon>Eukaryota</taxon>
        <taxon>Metazoa</taxon>
        <taxon>Ecdysozoa</taxon>
        <taxon>Arthropoda</taxon>
        <taxon>Crustacea</taxon>
        <taxon>Multicrustacea</taxon>
        <taxon>Malacostraca</taxon>
        <taxon>Eumalacostraca</taxon>
        <taxon>Eucarida</taxon>
        <taxon>Euphausiacea</taxon>
        <taxon>Euphausiidae</taxon>
        <taxon>Meganyctiphanes</taxon>
    </lineage>
</organism>
<evidence type="ECO:0000313" key="2">
    <source>
        <dbReference type="Proteomes" id="UP001497623"/>
    </source>
</evidence>
<sequence length="105" mass="12018">MHLKISCVSLYFSNQSTLEDLKGFAGRFGPLNISCSQRPAMICCHLWPKLNKISLYQNTAPRIPPVQGLSLQTLSIKIEPNRNTNIQVLFYLINQFGYLRFKSNK</sequence>
<name>A0AAV2QEG5_MEGNR</name>
<dbReference type="Proteomes" id="UP001497623">
    <property type="component" value="Unassembled WGS sequence"/>
</dbReference>